<dbReference type="OrthoDB" id="3178130at2"/>
<organism evidence="6 7">
    <name type="scientific">Novosphingobium pentaromativorans US6-1</name>
    <dbReference type="NCBI Taxonomy" id="1088721"/>
    <lineage>
        <taxon>Bacteria</taxon>
        <taxon>Pseudomonadati</taxon>
        <taxon>Pseudomonadota</taxon>
        <taxon>Alphaproteobacteria</taxon>
        <taxon>Sphingomonadales</taxon>
        <taxon>Sphingomonadaceae</taxon>
        <taxon>Novosphingobium</taxon>
    </lineage>
</organism>
<sequence length="555" mass="59525">MKLAESGWDEQFDFIVVGSGGGGMVAALAAAESSEKVLLLESTDKFGGSTGMSGGILWVPNNPLQAGDGVEDSRDAGAAYLDALTPNDPTPLAAERREAFLDTAPQVVNFMLRKGIPLKRCEGWSDYHDELPGGCARGRSVIADNFDLRELGDKADKLRVGNFPLPVTWPGPRDLALIRRTFRGFMAGVKLSAYVAWMKIRGARLVSMGAALQGRMLKLIYATRGIDLRTEAPVVDLVKEGERVMGVIAQIGGKQTRIRASRGVLICSGGFARNQDMRDEYMPKPTHDDWSHTNAGDLGGPIAMAMEKGAQSYFDGNAIWLVSSRNPDGSKVFHLNDLAKPHCIMVDRQGRRFSDESGSYMQNGLNMYAAGAVPAWVVLDSRHRSRYPWGIMLPGKTPDALIASGYMKKAETLEDLARQCGIDANGLKQGVDRFNGFARTGVDEDFQRGANSYDKVFGDPSVKPNPCLGTIEKAPFYAIEVFPGDVGTVGGLVVDRHARVVDGQGTPIPGLYAAGNCAAPIFGRTYPGAGASIAGTCTFGYLAARHAMGANDAHA</sequence>
<dbReference type="RefSeq" id="WP_007013232.1">
    <property type="nucleotide sequence ID" value="NZ_AGFM01000033.1"/>
</dbReference>
<name>G6ED96_9SPHN</name>
<accession>G6ED96</accession>
<dbReference type="AlphaFoldDB" id="G6ED96"/>
<dbReference type="PANTHER" id="PTHR43400:SF10">
    <property type="entry name" value="3-OXOSTEROID 1-DEHYDROGENASE"/>
    <property type="match status" value="1"/>
</dbReference>
<evidence type="ECO:0000313" key="7">
    <source>
        <dbReference type="Proteomes" id="UP000004030"/>
    </source>
</evidence>
<comment type="cofactor">
    <cofactor evidence="1">
        <name>FAD</name>
        <dbReference type="ChEBI" id="CHEBI:57692"/>
    </cofactor>
</comment>
<dbReference type="Gene3D" id="3.50.50.60">
    <property type="entry name" value="FAD/NAD(P)-binding domain"/>
    <property type="match status" value="2"/>
</dbReference>
<evidence type="ECO:0000259" key="5">
    <source>
        <dbReference type="Pfam" id="PF00890"/>
    </source>
</evidence>
<dbReference type="Pfam" id="PF00890">
    <property type="entry name" value="FAD_binding_2"/>
    <property type="match status" value="1"/>
</dbReference>
<dbReference type="PANTHER" id="PTHR43400">
    <property type="entry name" value="FUMARATE REDUCTASE"/>
    <property type="match status" value="1"/>
</dbReference>
<dbReference type="PATRIC" id="fig|1088721.3.peg.2294"/>
<dbReference type="SUPFAM" id="SSF51905">
    <property type="entry name" value="FAD/NAD(P)-binding domain"/>
    <property type="match status" value="1"/>
</dbReference>
<dbReference type="PRINTS" id="PR00411">
    <property type="entry name" value="PNDRDTASEI"/>
</dbReference>
<evidence type="ECO:0000313" key="6">
    <source>
        <dbReference type="EMBL" id="EHJ60695.1"/>
    </source>
</evidence>
<proteinExistence type="predicted"/>
<dbReference type="InterPro" id="IPR050315">
    <property type="entry name" value="FAD-oxidoreductase_2"/>
</dbReference>
<protein>
    <recommendedName>
        <fullName evidence="5">FAD-dependent oxidoreductase 2 FAD-binding domain-containing protein</fullName>
    </recommendedName>
</protein>
<dbReference type="InterPro" id="IPR003953">
    <property type="entry name" value="FAD-dep_OxRdtase_2_FAD-bd"/>
</dbReference>
<evidence type="ECO:0000256" key="3">
    <source>
        <dbReference type="ARBA" id="ARBA00022827"/>
    </source>
</evidence>
<dbReference type="InterPro" id="IPR027477">
    <property type="entry name" value="Succ_DH/fumarate_Rdtase_cat_sf"/>
</dbReference>
<keyword evidence="3" id="KW-0274">FAD</keyword>
<reference evidence="6 7" key="1">
    <citation type="journal article" date="2012" name="J. Bacteriol.">
        <title>Genome sequence of benzo(a)pyrene-degrading bacterium Novosphingobium pentaromativorans US6-1.</title>
        <authorList>
            <person name="Luo Y.R."/>
            <person name="Kang S.G."/>
            <person name="Kim S.J."/>
            <person name="Kim M.R."/>
            <person name="Li N."/>
            <person name="Lee J.H."/>
            <person name="Kwon K.K."/>
        </authorList>
    </citation>
    <scope>NUCLEOTIDE SEQUENCE [LARGE SCALE GENOMIC DNA]</scope>
    <source>
        <strain evidence="6 7">US6-1</strain>
    </source>
</reference>
<gene>
    <name evidence="6" type="ORF">NSU_2317</name>
</gene>
<dbReference type="GO" id="GO:0016491">
    <property type="term" value="F:oxidoreductase activity"/>
    <property type="evidence" value="ECO:0007669"/>
    <property type="project" value="UniProtKB-KW"/>
</dbReference>
<dbReference type="GO" id="GO:0008202">
    <property type="term" value="P:steroid metabolic process"/>
    <property type="evidence" value="ECO:0007669"/>
    <property type="project" value="UniProtKB-ARBA"/>
</dbReference>
<keyword evidence="7" id="KW-1185">Reference proteome</keyword>
<evidence type="ECO:0000256" key="1">
    <source>
        <dbReference type="ARBA" id="ARBA00001974"/>
    </source>
</evidence>
<dbReference type="InterPro" id="IPR036188">
    <property type="entry name" value="FAD/NAD-bd_sf"/>
</dbReference>
<keyword evidence="4" id="KW-0560">Oxidoreductase</keyword>
<dbReference type="EMBL" id="AGFM01000033">
    <property type="protein sequence ID" value="EHJ60695.1"/>
    <property type="molecule type" value="Genomic_DNA"/>
</dbReference>
<dbReference type="Proteomes" id="UP000004030">
    <property type="component" value="Unassembled WGS sequence"/>
</dbReference>
<comment type="caution">
    <text evidence="6">The sequence shown here is derived from an EMBL/GenBank/DDBJ whole genome shotgun (WGS) entry which is preliminary data.</text>
</comment>
<evidence type="ECO:0000256" key="2">
    <source>
        <dbReference type="ARBA" id="ARBA00022630"/>
    </source>
</evidence>
<dbReference type="eggNOG" id="COG1053">
    <property type="taxonomic scope" value="Bacteria"/>
</dbReference>
<dbReference type="SUPFAM" id="SSF56425">
    <property type="entry name" value="Succinate dehydrogenase/fumarate reductase flavoprotein, catalytic domain"/>
    <property type="match status" value="1"/>
</dbReference>
<feature type="domain" description="FAD-dependent oxidoreductase 2 FAD-binding" evidence="5">
    <location>
        <begin position="13"/>
        <end position="533"/>
    </location>
</feature>
<dbReference type="Gene3D" id="3.90.700.10">
    <property type="entry name" value="Succinate dehydrogenase/fumarate reductase flavoprotein, catalytic domain"/>
    <property type="match status" value="1"/>
</dbReference>
<dbReference type="STRING" id="1088721.JI59_08515"/>
<keyword evidence="2" id="KW-0285">Flavoprotein</keyword>
<evidence type="ECO:0000256" key="4">
    <source>
        <dbReference type="ARBA" id="ARBA00023002"/>
    </source>
</evidence>